<dbReference type="RefSeq" id="WP_103908997.1">
    <property type="nucleotide sequence ID" value="NZ_FNUZ01000001.1"/>
</dbReference>
<dbReference type="Pfam" id="PF19077">
    <property type="entry name" value="Big_13"/>
    <property type="match status" value="4"/>
</dbReference>
<dbReference type="Proteomes" id="UP000236752">
    <property type="component" value="Unassembled WGS sequence"/>
</dbReference>
<gene>
    <name evidence="3" type="ORF">SAMN04488045_0636</name>
</gene>
<feature type="domain" description="Bacterial Ig-like" evidence="2">
    <location>
        <begin position="903"/>
        <end position="974"/>
    </location>
</feature>
<proteinExistence type="predicted"/>
<dbReference type="Pfam" id="PF17936">
    <property type="entry name" value="Big_6"/>
    <property type="match status" value="1"/>
</dbReference>
<sequence>MNAIDYAIRTPAGAVQMGTVGSDGDGFVIPVDRGDQISINIKQENLRGYDRAGDDLLITLADGRVIVLDGYFGNGAPVSLYLSAEGQLNSVQFVEAEGGILLAQYGPTETWGKWSPEDDLIFVEEPAVVSPSDYAMIANDVQPEEEVSMLATGLLGAGLAGGGGAAAAAAAGGAALLGASLLDDDGSGGGSGGGSSMITPTVDDVDVPREVYGDDTQTVVITGTAEPGSEVIVTIGEETVTTTATDEGTWEAEFTGDAFPADGNYEVDVTVNQPDGSSVDLDGPSVSIDVTAPAVEVESGTVSVSEIINGDGHAGGVVLSGQVEPGSTVVVTVGGTDFPATVDANGGWMVTIDETTLPGGEYDADIIITATDAAGNSTVITDTIRIDTETSLSFSTTAVEGDDIVNAAERSDGVSFSGTGEAGATVVVSILGVEHTTTVGANGAWSVTFAASDLPEGTQDITVTATSTDLAGNSATARDTFHLDTTTGLTVSTAGVEGDGVINNTERTDGVTLTGTAEPGSSVMVTFGSATRPAVVGANGSWSVDFPASEIPQGEQTVAVTAVSTDAAGNTATASGTVDVDTLVRNFAINGAPGGADGVVNAAEASQGMSLSGTTEPGSTVMVSFNGVNRAATVASNGTWTVSFGAGEMPAGEGSYTLTAVATDAAGNVSTISQQVAVDTDAGRLTISAAPVEGDDVVNFAEAQDGVVLTGTSDPNQMVTVTLGGVSRNVMTNAQGIWTANFLSSEIPQGTYEAQITATITDAAGNTLTRTDSVSIDTEVQNFSVSTDPVEGDGIVNGAEASNGIVLTGSTEPGAAVTVTFEGVTRAANVDANGNWSVAFAAGEVPAGTYTTTAVINTTDMAGNSTQTTQTFQVDTLVDTLTGTNEFIAGDGVVNAAEASQGLTLTGTVERGSTVQVTINGVTHTATVDANGNWSVDLASADIPRGTFDLPVLIEATDAAGNTRSITETLSIDTDAPNSPLVESYTRDHTGLRGVTIETTEDDVVVSHVTDAGTVEEVANMSFDLGEPLNETSYAFTQNVPDGSHLVITGTDDAGNTSGTYLVLDDTTTSEVTMTDALANTLGDYQIETIDLQFAEDSELTITEAQILALNSDTDTLTITGGVDDQITITGATAHGNDGEGFNIFTLGEATVRIEDDITQVVI</sequence>
<name>A0A1H5TIT3_9RHOB</name>
<feature type="domain" description="Bacterial Ig-like" evidence="2">
    <location>
        <begin position="709"/>
        <end position="778"/>
    </location>
</feature>
<accession>A0A1H5TIT3</accession>
<dbReference type="AlphaFoldDB" id="A0A1H5TIT3"/>
<dbReference type="Gene3D" id="2.60.40.10">
    <property type="entry name" value="Immunoglobulins"/>
    <property type="match status" value="8"/>
</dbReference>
<feature type="domain" description="Bacterial Ig" evidence="1">
    <location>
        <begin position="507"/>
        <end position="576"/>
    </location>
</feature>
<protein>
    <submittedName>
        <fullName evidence="3">Ig-like domain (Group 3)</fullName>
    </submittedName>
</protein>
<dbReference type="InterPro" id="IPR044016">
    <property type="entry name" value="Big_13"/>
</dbReference>
<feature type="domain" description="Bacterial Ig-like" evidence="2">
    <location>
        <begin position="807"/>
        <end position="876"/>
    </location>
</feature>
<dbReference type="OrthoDB" id="7858035at2"/>
<dbReference type="InterPro" id="IPR041498">
    <property type="entry name" value="Big_6"/>
</dbReference>
<evidence type="ECO:0000313" key="4">
    <source>
        <dbReference type="Proteomes" id="UP000236752"/>
    </source>
</evidence>
<dbReference type="InterPro" id="IPR013783">
    <property type="entry name" value="Ig-like_fold"/>
</dbReference>
<dbReference type="NCBIfam" id="NF033510">
    <property type="entry name" value="Ca_tandemer"/>
    <property type="match status" value="8"/>
</dbReference>
<evidence type="ECO:0000313" key="3">
    <source>
        <dbReference type="EMBL" id="SEF62674.1"/>
    </source>
</evidence>
<keyword evidence="4" id="KW-1185">Reference proteome</keyword>
<evidence type="ECO:0000259" key="1">
    <source>
        <dbReference type="Pfam" id="PF17936"/>
    </source>
</evidence>
<dbReference type="EMBL" id="FNUZ01000001">
    <property type="protein sequence ID" value="SEF62674.1"/>
    <property type="molecule type" value="Genomic_DNA"/>
</dbReference>
<reference evidence="3 4" key="1">
    <citation type="submission" date="2016-10" db="EMBL/GenBank/DDBJ databases">
        <authorList>
            <person name="de Groot N.N."/>
        </authorList>
    </citation>
    <scope>NUCLEOTIDE SEQUENCE [LARGE SCALE GENOMIC DNA]</scope>
    <source>
        <strain evidence="3 4">DSM 26915</strain>
    </source>
</reference>
<feature type="domain" description="Bacterial Ig-like" evidence="2">
    <location>
        <begin position="611"/>
        <end position="680"/>
    </location>
</feature>
<organism evidence="3 4">
    <name type="scientific">Thalassococcus halodurans</name>
    <dbReference type="NCBI Taxonomy" id="373675"/>
    <lineage>
        <taxon>Bacteria</taxon>
        <taxon>Pseudomonadati</taxon>
        <taxon>Pseudomonadota</taxon>
        <taxon>Alphaproteobacteria</taxon>
        <taxon>Rhodobacterales</taxon>
        <taxon>Roseobacteraceae</taxon>
        <taxon>Thalassococcus</taxon>
    </lineage>
</organism>
<evidence type="ECO:0000259" key="2">
    <source>
        <dbReference type="Pfam" id="PF19077"/>
    </source>
</evidence>